<reference evidence="2 3" key="1">
    <citation type="submission" date="2017-11" db="EMBL/GenBank/DDBJ databases">
        <title>De-novo sequencing of pomegranate (Punica granatum L.) genome.</title>
        <authorList>
            <person name="Akparov Z."/>
            <person name="Amiraslanov A."/>
            <person name="Hajiyeva S."/>
            <person name="Abbasov M."/>
            <person name="Kaur K."/>
            <person name="Hamwieh A."/>
            <person name="Solovyev V."/>
            <person name="Salamov A."/>
            <person name="Braich B."/>
            <person name="Kosarev P."/>
            <person name="Mahmoud A."/>
            <person name="Hajiyev E."/>
            <person name="Babayeva S."/>
            <person name="Izzatullayeva V."/>
            <person name="Mammadov A."/>
            <person name="Mammadov A."/>
            <person name="Sharifova S."/>
            <person name="Ojaghi J."/>
            <person name="Eynullazada K."/>
            <person name="Bayramov B."/>
            <person name="Abdulazimova A."/>
            <person name="Shahmuradov I."/>
        </authorList>
    </citation>
    <scope>NUCLEOTIDE SEQUENCE [LARGE SCALE GENOMIC DNA]</scope>
    <source>
        <strain evidence="3">cv. AG2017</strain>
        <tissue evidence="2">Leaf</tissue>
    </source>
</reference>
<evidence type="ECO:0000313" key="2">
    <source>
        <dbReference type="EMBL" id="PKI64065.1"/>
    </source>
</evidence>
<organism evidence="2 3">
    <name type="scientific">Punica granatum</name>
    <name type="common">Pomegranate</name>
    <dbReference type="NCBI Taxonomy" id="22663"/>
    <lineage>
        <taxon>Eukaryota</taxon>
        <taxon>Viridiplantae</taxon>
        <taxon>Streptophyta</taxon>
        <taxon>Embryophyta</taxon>
        <taxon>Tracheophyta</taxon>
        <taxon>Spermatophyta</taxon>
        <taxon>Magnoliopsida</taxon>
        <taxon>eudicotyledons</taxon>
        <taxon>Gunneridae</taxon>
        <taxon>Pentapetalae</taxon>
        <taxon>rosids</taxon>
        <taxon>malvids</taxon>
        <taxon>Myrtales</taxon>
        <taxon>Lythraceae</taxon>
        <taxon>Punica</taxon>
    </lineage>
</organism>
<evidence type="ECO:0000256" key="1">
    <source>
        <dbReference type="SAM" id="MobiDB-lite"/>
    </source>
</evidence>
<evidence type="ECO:0000313" key="3">
    <source>
        <dbReference type="Proteomes" id="UP000233551"/>
    </source>
</evidence>
<keyword evidence="3" id="KW-1185">Reference proteome</keyword>
<dbReference type="AlphaFoldDB" id="A0A2I0K697"/>
<sequence>MTVDMGKQFPDEQLCSYKIKDKATRLKTMYKQCTELLNHTGVGWDDDTNIIKVTPDVCDTFIKNRAFRTFRTKGCKHYRLLNELSSASTATVTLRISSTDRPRTSDEEGQLHEEFLSTSKKRQE</sequence>
<proteinExistence type="predicted"/>
<dbReference type="Proteomes" id="UP000233551">
    <property type="component" value="Unassembled WGS sequence"/>
</dbReference>
<feature type="compositionally biased region" description="Basic and acidic residues" evidence="1">
    <location>
        <begin position="98"/>
        <end position="124"/>
    </location>
</feature>
<name>A0A2I0K697_PUNGR</name>
<dbReference type="InterPro" id="IPR045026">
    <property type="entry name" value="LIMYB"/>
</dbReference>
<feature type="region of interest" description="Disordered" evidence="1">
    <location>
        <begin position="92"/>
        <end position="124"/>
    </location>
</feature>
<comment type="caution">
    <text evidence="2">The sequence shown here is derived from an EMBL/GenBank/DDBJ whole genome shotgun (WGS) entry which is preliminary data.</text>
</comment>
<protein>
    <recommendedName>
        <fullName evidence="4">Myb/SANT-like domain-containing protein</fullName>
    </recommendedName>
</protein>
<evidence type="ECO:0008006" key="4">
    <source>
        <dbReference type="Google" id="ProtNLM"/>
    </source>
</evidence>
<gene>
    <name evidence="2" type="ORF">CRG98_015509</name>
</gene>
<accession>A0A2I0K697</accession>
<dbReference type="EMBL" id="PGOL01000853">
    <property type="protein sequence ID" value="PKI64065.1"/>
    <property type="molecule type" value="Genomic_DNA"/>
</dbReference>
<dbReference type="PANTHER" id="PTHR47584:SF14">
    <property type="entry name" value="L10-INTERACTING MYB DOMAIN-CONTAINING PROTEIN-LIKE"/>
    <property type="match status" value="1"/>
</dbReference>
<dbReference type="PANTHER" id="PTHR47584">
    <property type="match status" value="1"/>
</dbReference>